<dbReference type="InterPro" id="IPR029063">
    <property type="entry name" value="SAM-dependent_MTases_sf"/>
</dbReference>
<evidence type="ECO:0000313" key="3">
    <source>
        <dbReference type="Proteomes" id="UP000553209"/>
    </source>
</evidence>
<dbReference type="AlphaFoldDB" id="A0A7X6M955"/>
<dbReference type="EMBL" id="JAAXPG010000003">
    <property type="protein sequence ID" value="NKY96942.1"/>
    <property type="molecule type" value="Genomic_DNA"/>
</dbReference>
<dbReference type="GO" id="GO:0032259">
    <property type="term" value="P:methylation"/>
    <property type="evidence" value="ECO:0007669"/>
    <property type="project" value="UniProtKB-KW"/>
</dbReference>
<gene>
    <name evidence="2" type="ORF">HGB44_04505</name>
</gene>
<sequence>MDTTTHAMKDGAVTDEFDHAAGAYDRLVAANPGYHAHLRVSARRLGLPWDGTGLRLLDLGCGTGASTAALLRALPRARIAGVDASPGMLEAARAKRWPGSVSFHQARAEDLTTEWAQRHLGGPVDAVFGAYLIRNCPDPDALLASVRALLRPGGRIVLHEYSVADSVSARAVWSAVCWGVVIPAGKALTGRADLFRYLWRSVLEFDGRTALLDRMRRAGLESVASAPLPGWQYGVTHTFVGRRPNGASGGAPDSAPNGSPEGPRR</sequence>
<dbReference type="GO" id="GO:0008168">
    <property type="term" value="F:methyltransferase activity"/>
    <property type="evidence" value="ECO:0007669"/>
    <property type="project" value="UniProtKB-KW"/>
</dbReference>
<keyword evidence="2" id="KW-0808">Transferase</keyword>
<comment type="caution">
    <text evidence="2">The sequence shown here is derived from an EMBL/GenBank/DDBJ whole genome shotgun (WGS) entry which is preliminary data.</text>
</comment>
<dbReference type="Proteomes" id="UP000553209">
    <property type="component" value="Unassembled WGS sequence"/>
</dbReference>
<evidence type="ECO:0000313" key="2">
    <source>
        <dbReference type="EMBL" id="NKY96942.1"/>
    </source>
</evidence>
<proteinExistence type="predicted"/>
<accession>A0A7X6M955</accession>
<reference evidence="2 3" key="1">
    <citation type="submission" date="2020-04" db="EMBL/GenBank/DDBJ databases">
        <title>MicrobeNet Type strains.</title>
        <authorList>
            <person name="Nicholson A.C."/>
        </authorList>
    </citation>
    <scope>NUCLEOTIDE SEQUENCE [LARGE SCALE GENOMIC DNA]</scope>
    <source>
        <strain evidence="2 3">ATCC 23612</strain>
    </source>
</reference>
<dbReference type="SUPFAM" id="SSF53335">
    <property type="entry name" value="S-adenosyl-L-methionine-dependent methyltransferases"/>
    <property type="match status" value="1"/>
</dbReference>
<feature type="region of interest" description="Disordered" evidence="1">
    <location>
        <begin position="242"/>
        <end position="265"/>
    </location>
</feature>
<keyword evidence="2" id="KW-0489">Methyltransferase</keyword>
<keyword evidence="3" id="KW-1185">Reference proteome</keyword>
<organism evidence="2 3">
    <name type="scientific">Nocardiopsis alborubida</name>
    <dbReference type="NCBI Taxonomy" id="146802"/>
    <lineage>
        <taxon>Bacteria</taxon>
        <taxon>Bacillati</taxon>
        <taxon>Actinomycetota</taxon>
        <taxon>Actinomycetes</taxon>
        <taxon>Streptosporangiales</taxon>
        <taxon>Nocardiopsidaceae</taxon>
        <taxon>Nocardiopsis</taxon>
    </lineage>
</organism>
<dbReference type="CDD" id="cd02440">
    <property type="entry name" value="AdoMet_MTases"/>
    <property type="match status" value="1"/>
</dbReference>
<dbReference type="Gene3D" id="3.40.50.150">
    <property type="entry name" value="Vaccinia Virus protein VP39"/>
    <property type="match status" value="1"/>
</dbReference>
<dbReference type="PANTHER" id="PTHR43591">
    <property type="entry name" value="METHYLTRANSFERASE"/>
    <property type="match status" value="1"/>
</dbReference>
<name>A0A7X6M955_9ACTN</name>
<dbReference type="Pfam" id="PF01209">
    <property type="entry name" value="Ubie_methyltran"/>
    <property type="match status" value="1"/>
</dbReference>
<evidence type="ECO:0000256" key="1">
    <source>
        <dbReference type="SAM" id="MobiDB-lite"/>
    </source>
</evidence>
<dbReference type="PANTHER" id="PTHR43591:SF24">
    <property type="entry name" value="2-METHOXY-6-POLYPRENYL-1,4-BENZOQUINOL METHYLASE, MITOCHONDRIAL"/>
    <property type="match status" value="1"/>
</dbReference>
<protein>
    <submittedName>
        <fullName evidence="2">Class I SAM-dependent methyltransferase</fullName>
    </submittedName>
</protein>